<dbReference type="InterPro" id="IPR046341">
    <property type="entry name" value="SET_dom_sf"/>
</dbReference>
<dbReference type="EMBL" id="CAJOBH010241656">
    <property type="protein sequence ID" value="CAF5111461.1"/>
    <property type="molecule type" value="Genomic_DNA"/>
</dbReference>
<dbReference type="Gene3D" id="2.170.270.10">
    <property type="entry name" value="SET domain"/>
    <property type="match status" value="1"/>
</dbReference>
<name>A0A8S3FC77_9BILA</name>
<feature type="non-terminal residue" evidence="1">
    <location>
        <position position="1"/>
    </location>
</feature>
<gene>
    <name evidence="1" type="ORF">BYL167_LOCUS65753</name>
    <name evidence="2" type="ORF">GIL414_LOCUS74920</name>
</gene>
<reference evidence="1" key="1">
    <citation type="submission" date="2021-02" db="EMBL/GenBank/DDBJ databases">
        <authorList>
            <person name="Nowell W R."/>
        </authorList>
    </citation>
    <scope>NUCLEOTIDE SEQUENCE</scope>
</reference>
<evidence type="ECO:0000313" key="2">
    <source>
        <dbReference type="EMBL" id="CAF5196063.1"/>
    </source>
</evidence>
<organism evidence="1 3">
    <name type="scientific">Rotaria magnacalcarata</name>
    <dbReference type="NCBI Taxonomy" id="392030"/>
    <lineage>
        <taxon>Eukaryota</taxon>
        <taxon>Metazoa</taxon>
        <taxon>Spiralia</taxon>
        <taxon>Gnathifera</taxon>
        <taxon>Rotifera</taxon>
        <taxon>Eurotatoria</taxon>
        <taxon>Bdelloidea</taxon>
        <taxon>Philodinida</taxon>
        <taxon>Philodinidae</taxon>
        <taxon>Rotaria</taxon>
    </lineage>
</organism>
<proteinExistence type="predicted"/>
<comment type="caution">
    <text evidence="1">The sequence shown here is derived from an EMBL/GenBank/DDBJ whole genome shotgun (WGS) entry which is preliminary data.</text>
</comment>
<evidence type="ECO:0000313" key="1">
    <source>
        <dbReference type="EMBL" id="CAF5111461.1"/>
    </source>
</evidence>
<protein>
    <submittedName>
        <fullName evidence="1">Uncharacterized protein</fullName>
    </submittedName>
</protein>
<dbReference type="AlphaFoldDB" id="A0A8S3FC77"/>
<dbReference type="SUPFAM" id="SSF82199">
    <property type="entry name" value="SET domain"/>
    <property type="match status" value="1"/>
</dbReference>
<sequence length="47" mass="5604">MDTLSKMFPMCGLREIERFQKRNYPSQQVFWTAGRGWGLRTLVPIKE</sequence>
<dbReference type="Proteomes" id="UP000681967">
    <property type="component" value="Unassembled WGS sequence"/>
</dbReference>
<dbReference type="EMBL" id="CAJOBJ010341904">
    <property type="protein sequence ID" value="CAF5196063.1"/>
    <property type="molecule type" value="Genomic_DNA"/>
</dbReference>
<dbReference type="Proteomes" id="UP000681720">
    <property type="component" value="Unassembled WGS sequence"/>
</dbReference>
<accession>A0A8S3FC77</accession>
<evidence type="ECO:0000313" key="3">
    <source>
        <dbReference type="Proteomes" id="UP000681967"/>
    </source>
</evidence>